<comment type="catalytic activity">
    <reaction evidence="7">
        <text>a 2'-deoxyadenosine in DNA + S-adenosyl-L-methionine = an N(6)-methyl-2'-deoxyadenosine in DNA + S-adenosyl-L-homocysteine + H(+)</text>
        <dbReference type="Rhea" id="RHEA:15197"/>
        <dbReference type="Rhea" id="RHEA-COMP:12418"/>
        <dbReference type="Rhea" id="RHEA-COMP:12419"/>
        <dbReference type="ChEBI" id="CHEBI:15378"/>
        <dbReference type="ChEBI" id="CHEBI:57856"/>
        <dbReference type="ChEBI" id="CHEBI:59789"/>
        <dbReference type="ChEBI" id="CHEBI:90615"/>
        <dbReference type="ChEBI" id="CHEBI:90616"/>
        <dbReference type="EC" id="2.1.1.72"/>
    </reaction>
</comment>
<dbReference type="RefSeq" id="WP_256603445.1">
    <property type="nucleotide sequence ID" value="NZ_JANIBJ010000030.1"/>
</dbReference>
<dbReference type="InterPro" id="IPR022749">
    <property type="entry name" value="D12N6_MeTrfase_N"/>
</dbReference>
<dbReference type="PANTHER" id="PTHR42933">
    <property type="entry name" value="SLR6095 PROTEIN"/>
    <property type="match status" value="1"/>
</dbReference>
<keyword evidence="3 11" id="KW-0489">Methyltransferase</keyword>
<evidence type="ECO:0000313" key="12">
    <source>
        <dbReference type="Proteomes" id="UP001524499"/>
    </source>
</evidence>
<sequence>MPLTLPQLERHLFKAADILRGKMDASEFKEYIFGMLFLKRCSDVFEQRREEVIQLGLDNGKTQTEAETDAEISRWYKTEGTFWVPPHSRYDFLLNDAHHNVGDYLNKALAGIETANTSLHDVLEHIDFTRKVGQSKIPDIKLRQLISHFGQHRLRNEDFEFPDLLGAAYEYLIGEFADSAGKKGGEFYTPRAVVRMMVRLIKPELHHHVYDPCCGSGGMLIAAKEFIDEHGADGRKANLFGQEFNGTVWSIAKMNMLLHGISTADLENEDTLADPRHIENRELRRFDRILTNPPFSINWGNTEKNADGTPAWAPKFPERFRYGQVPLGAKKADLMFLQHMLAVLRDGGRMATVMPHGVLFRGGEEKAIRAGIIEDDLLEAVIGVAPNLFYGTGIPACILVLRQHVQDGANRVSGKPTERQGKVLFINADREYFEGRAQNFLLPEHIEKIVTTFDQCQAIDGFSAIIDNATLKANDYNLNIRRYADNAPPPEPHDVRAHLLGGVPKAEVDAKMALFNAHGLNPLDLFQRRHPRENGDPGAETRYCDFQPHLDNRQSLKPAIEANPGLKAKEAAIRVAFEQWWTEHSTRITALAGQRDNAASLVALRTELLHSFSDNLERIGLLDPFQVRGIVAGFWYQSKYDFLTLMARDSKGVVDAWRTGIVTALEDKAGKDSPLEHKLVKFLLGDFVSALSELEAQKAELESQLKAAAPVKSDDDEEVSETEDDENPVDEAQIKAWKKQLAEVKKQLKSQQDGFTQHLNRAVDALTPEQAAELLLKILHHDMQAILERYIAAQRKQIVAAFENWWDKYRVTLTEIESRRDSASKALQGYLKGLGYV</sequence>
<proteinExistence type="inferred from homology"/>
<evidence type="ECO:0000256" key="4">
    <source>
        <dbReference type="ARBA" id="ARBA00022679"/>
    </source>
</evidence>
<evidence type="ECO:0000256" key="1">
    <source>
        <dbReference type="ARBA" id="ARBA00006594"/>
    </source>
</evidence>
<dbReference type="PANTHER" id="PTHR42933:SF3">
    <property type="entry name" value="TYPE I RESTRICTION ENZYME MJAVIII METHYLASE SUBUNIT"/>
    <property type="match status" value="1"/>
</dbReference>
<keyword evidence="6" id="KW-0680">Restriction system</keyword>
<dbReference type="SUPFAM" id="SSF53335">
    <property type="entry name" value="S-adenosyl-L-methionine-dependent methyltransferases"/>
    <property type="match status" value="1"/>
</dbReference>
<dbReference type="Pfam" id="PF02384">
    <property type="entry name" value="N6_Mtase"/>
    <property type="match status" value="1"/>
</dbReference>
<evidence type="ECO:0000313" key="11">
    <source>
        <dbReference type="EMBL" id="MCQ8105471.1"/>
    </source>
</evidence>
<gene>
    <name evidence="11" type="ORF">NP590_15260</name>
</gene>
<dbReference type="InterPro" id="IPR051537">
    <property type="entry name" value="DNA_Adenine_Mtase"/>
</dbReference>
<reference evidence="11 12" key="1">
    <citation type="submission" date="2022-07" db="EMBL/GenBank/DDBJ databases">
        <title>Methylomonas rivi sp. nov., Methylomonas rosea sp. nov., Methylomonas aureus sp. nov. and Methylomonas subterranea sp. nov., four novel methanotrophs isolated from a freshwater creek and the deep terrestrial subsurface.</title>
        <authorList>
            <person name="Abin C."/>
            <person name="Sankaranarayanan K."/>
            <person name="Garner C."/>
            <person name="Sindelar R."/>
            <person name="Kotary K."/>
            <person name="Garner R."/>
            <person name="Barclay S."/>
            <person name="Lawson P."/>
            <person name="Krumholz L."/>
        </authorList>
    </citation>
    <scope>NUCLEOTIDE SEQUENCE [LARGE SCALE GENOMIC DNA]</scope>
    <source>
        <strain evidence="11 12">SURF-2</strain>
    </source>
</reference>
<dbReference type="EC" id="2.1.1.72" evidence="2"/>
<dbReference type="Gene3D" id="3.40.50.150">
    <property type="entry name" value="Vaccinia Virus protein VP39"/>
    <property type="match status" value="1"/>
</dbReference>
<dbReference type="PRINTS" id="PR00507">
    <property type="entry name" value="N12N6MTFRASE"/>
</dbReference>
<feature type="domain" description="DNA methylase adenine-specific" evidence="9">
    <location>
        <begin position="163"/>
        <end position="486"/>
    </location>
</feature>
<feature type="domain" description="N6 adenine-specific DNA methyltransferase N-terminal" evidence="10">
    <location>
        <begin position="8"/>
        <end position="149"/>
    </location>
</feature>
<keyword evidence="12" id="KW-1185">Reference proteome</keyword>
<evidence type="ECO:0000256" key="8">
    <source>
        <dbReference type="SAM" id="MobiDB-lite"/>
    </source>
</evidence>
<dbReference type="Pfam" id="PF12161">
    <property type="entry name" value="HsdM_N"/>
    <property type="match status" value="1"/>
</dbReference>
<protein>
    <recommendedName>
        <fullName evidence="2">site-specific DNA-methyltransferase (adenine-specific)</fullName>
        <ecNumber evidence="2">2.1.1.72</ecNumber>
    </recommendedName>
</protein>
<dbReference type="Gene3D" id="1.20.1260.30">
    <property type="match status" value="1"/>
</dbReference>
<evidence type="ECO:0000256" key="3">
    <source>
        <dbReference type="ARBA" id="ARBA00022603"/>
    </source>
</evidence>
<dbReference type="Proteomes" id="UP001524499">
    <property type="component" value="Unassembled WGS sequence"/>
</dbReference>
<dbReference type="InterPro" id="IPR003356">
    <property type="entry name" value="DNA_methylase_A-5"/>
</dbReference>
<name>A0ABT1TJ16_9GAMM</name>
<accession>A0ABT1TJ16</accession>
<evidence type="ECO:0000256" key="6">
    <source>
        <dbReference type="ARBA" id="ARBA00022747"/>
    </source>
</evidence>
<dbReference type="GO" id="GO:0032259">
    <property type="term" value="P:methylation"/>
    <property type="evidence" value="ECO:0007669"/>
    <property type="project" value="UniProtKB-KW"/>
</dbReference>
<comment type="similarity">
    <text evidence="1">Belongs to the N(4)/N(6)-methyltransferase family.</text>
</comment>
<evidence type="ECO:0000259" key="10">
    <source>
        <dbReference type="Pfam" id="PF12161"/>
    </source>
</evidence>
<keyword evidence="4" id="KW-0808">Transferase</keyword>
<evidence type="ECO:0000256" key="5">
    <source>
        <dbReference type="ARBA" id="ARBA00022691"/>
    </source>
</evidence>
<feature type="region of interest" description="Disordered" evidence="8">
    <location>
        <begin position="706"/>
        <end position="729"/>
    </location>
</feature>
<dbReference type="PROSITE" id="PS00092">
    <property type="entry name" value="N6_MTASE"/>
    <property type="match status" value="1"/>
</dbReference>
<evidence type="ECO:0000256" key="2">
    <source>
        <dbReference type="ARBA" id="ARBA00011900"/>
    </source>
</evidence>
<feature type="compositionally biased region" description="Acidic residues" evidence="8">
    <location>
        <begin position="714"/>
        <end position="729"/>
    </location>
</feature>
<comment type="caution">
    <text evidence="11">The sequence shown here is derived from an EMBL/GenBank/DDBJ whole genome shotgun (WGS) entry which is preliminary data.</text>
</comment>
<evidence type="ECO:0000256" key="7">
    <source>
        <dbReference type="ARBA" id="ARBA00047942"/>
    </source>
</evidence>
<organism evidence="11 12">
    <name type="scientific">Methylomonas subterranea</name>
    <dbReference type="NCBI Taxonomy" id="2952225"/>
    <lineage>
        <taxon>Bacteria</taxon>
        <taxon>Pseudomonadati</taxon>
        <taxon>Pseudomonadota</taxon>
        <taxon>Gammaproteobacteria</taxon>
        <taxon>Methylococcales</taxon>
        <taxon>Methylococcaceae</taxon>
        <taxon>Methylomonas</taxon>
    </lineage>
</organism>
<dbReference type="GO" id="GO:0008168">
    <property type="term" value="F:methyltransferase activity"/>
    <property type="evidence" value="ECO:0007669"/>
    <property type="project" value="UniProtKB-KW"/>
</dbReference>
<evidence type="ECO:0000259" key="9">
    <source>
        <dbReference type="Pfam" id="PF02384"/>
    </source>
</evidence>
<dbReference type="InterPro" id="IPR002052">
    <property type="entry name" value="DNA_methylase_N6_adenine_CS"/>
</dbReference>
<dbReference type="InterPro" id="IPR038333">
    <property type="entry name" value="T1MK-like_N_sf"/>
</dbReference>
<dbReference type="InterPro" id="IPR029063">
    <property type="entry name" value="SAM-dependent_MTases_sf"/>
</dbReference>
<dbReference type="EMBL" id="JANIBJ010000030">
    <property type="protein sequence ID" value="MCQ8105471.1"/>
    <property type="molecule type" value="Genomic_DNA"/>
</dbReference>
<keyword evidence="5" id="KW-0949">S-adenosyl-L-methionine</keyword>